<reference evidence="1 2" key="1">
    <citation type="journal article" date="2018" name="Nat. Ecol. Evol.">
        <title>Pezizomycetes genomes reveal the molecular basis of ectomycorrhizal truffle lifestyle.</title>
        <authorList>
            <person name="Murat C."/>
            <person name="Payen T."/>
            <person name="Noel B."/>
            <person name="Kuo A."/>
            <person name="Morin E."/>
            <person name="Chen J."/>
            <person name="Kohler A."/>
            <person name="Krizsan K."/>
            <person name="Balestrini R."/>
            <person name="Da Silva C."/>
            <person name="Montanini B."/>
            <person name="Hainaut M."/>
            <person name="Levati E."/>
            <person name="Barry K.W."/>
            <person name="Belfiori B."/>
            <person name="Cichocki N."/>
            <person name="Clum A."/>
            <person name="Dockter R.B."/>
            <person name="Fauchery L."/>
            <person name="Guy J."/>
            <person name="Iotti M."/>
            <person name="Le Tacon F."/>
            <person name="Lindquist E.A."/>
            <person name="Lipzen A."/>
            <person name="Malagnac F."/>
            <person name="Mello A."/>
            <person name="Molinier V."/>
            <person name="Miyauchi S."/>
            <person name="Poulain J."/>
            <person name="Riccioni C."/>
            <person name="Rubini A."/>
            <person name="Sitrit Y."/>
            <person name="Splivallo R."/>
            <person name="Traeger S."/>
            <person name="Wang M."/>
            <person name="Zifcakova L."/>
            <person name="Wipf D."/>
            <person name="Zambonelli A."/>
            <person name="Paolocci F."/>
            <person name="Nowrousian M."/>
            <person name="Ottonello S."/>
            <person name="Baldrian P."/>
            <person name="Spatafora J.W."/>
            <person name="Henrissat B."/>
            <person name="Nagy L.G."/>
            <person name="Aury J.M."/>
            <person name="Wincker P."/>
            <person name="Grigoriev I.V."/>
            <person name="Bonfante P."/>
            <person name="Martin F.M."/>
        </authorList>
    </citation>
    <scope>NUCLEOTIDE SEQUENCE [LARGE SCALE GENOMIC DNA]</scope>
    <source>
        <strain evidence="1 2">120613-1</strain>
    </source>
</reference>
<dbReference type="AlphaFoldDB" id="A0A3N4JIU4"/>
<protein>
    <submittedName>
        <fullName evidence="1">Uncharacterized protein</fullName>
    </submittedName>
</protein>
<evidence type="ECO:0000313" key="2">
    <source>
        <dbReference type="Proteomes" id="UP000276215"/>
    </source>
</evidence>
<dbReference type="EMBL" id="ML120407">
    <property type="protein sequence ID" value="RPA97177.1"/>
    <property type="molecule type" value="Genomic_DNA"/>
</dbReference>
<accession>A0A3N4JIU4</accession>
<sequence>MTKDYDTIKLEEGKSCKCMGNGISLEGSSSNRCWLSCEFGLISVLQLMGVTLYPKNDMEIHTAASNLVPLQFYMDLWIDIVLVMAPMWVFTMPTTCEPTYELLLSPWWLHYCQAIGDSTQDSYIIKDRYDKDHEVPQEWQGERIPIRPKVVINPEVEKVELEDTIVEELKLEEEVSFEDMARQIT</sequence>
<keyword evidence="2" id="KW-1185">Reference proteome</keyword>
<organism evidence="1 2">
    <name type="scientific">Choiromyces venosus 120613-1</name>
    <dbReference type="NCBI Taxonomy" id="1336337"/>
    <lineage>
        <taxon>Eukaryota</taxon>
        <taxon>Fungi</taxon>
        <taxon>Dikarya</taxon>
        <taxon>Ascomycota</taxon>
        <taxon>Pezizomycotina</taxon>
        <taxon>Pezizomycetes</taxon>
        <taxon>Pezizales</taxon>
        <taxon>Tuberaceae</taxon>
        <taxon>Choiromyces</taxon>
    </lineage>
</organism>
<dbReference type="Proteomes" id="UP000276215">
    <property type="component" value="Unassembled WGS sequence"/>
</dbReference>
<evidence type="ECO:0000313" key="1">
    <source>
        <dbReference type="EMBL" id="RPA97177.1"/>
    </source>
</evidence>
<name>A0A3N4JIU4_9PEZI</name>
<gene>
    <name evidence="1" type="ORF">L873DRAFT_1920875</name>
</gene>
<proteinExistence type="predicted"/>